<proteinExistence type="predicted"/>
<accession>A0ABD2Y6V8</accession>
<feature type="compositionally biased region" description="Polar residues" evidence="1">
    <location>
        <begin position="495"/>
        <end position="513"/>
    </location>
</feature>
<feature type="region of interest" description="Disordered" evidence="1">
    <location>
        <begin position="208"/>
        <end position="264"/>
    </location>
</feature>
<evidence type="ECO:0000313" key="3">
    <source>
        <dbReference type="Proteomes" id="UP001630127"/>
    </source>
</evidence>
<dbReference type="Proteomes" id="UP001630127">
    <property type="component" value="Unassembled WGS sequence"/>
</dbReference>
<feature type="region of interest" description="Disordered" evidence="1">
    <location>
        <begin position="426"/>
        <end position="451"/>
    </location>
</feature>
<feature type="compositionally biased region" description="Polar residues" evidence="1">
    <location>
        <begin position="426"/>
        <end position="436"/>
    </location>
</feature>
<feature type="region of interest" description="Disordered" evidence="1">
    <location>
        <begin position="495"/>
        <end position="535"/>
    </location>
</feature>
<gene>
    <name evidence="2" type="ORF">ACH5RR_036066</name>
</gene>
<organism evidence="2 3">
    <name type="scientific">Cinchona calisaya</name>
    <dbReference type="NCBI Taxonomy" id="153742"/>
    <lineage>
        <taxon>Eukaryota</taxon>
        <taxon>Viridiplantae</taxon>
        <taxon>Streptophyta</taxon>
        <taxon>Embryophyta</taxon>
        <taxon>Tracheophyta</taxon>
        <taxon>Spermatophyta</taxon>
        <taxon>Magnoliopsida</taxon>
        <taxon>eudicotyledons</taxon>
        <taxon>Gunneridae</taxon>
        <taxon>Pentapetalae</taxon>
        <taxon>asterids</taxon>
        <taxon>lamiids</taxon>
        <taxon>Gentianales</taxon>
        <taxon>Rubiaceae</taxon>
        <taxon>Cinchonoideae</taxon>
        <taxon>Cinchoneae</taxon>
        <taxon>Cinchona</taxon>
    </lineage>
</organism>
<feature type="region of interest" description="Disordered" evidence="1">
    <location>
        <begin position="1"/>
        <end position="28"/>
    </location>
</feature>
<feature type="region of interest" description="Disordered" evidence="1">
    <location>
        <begin position="72"/>
        <end position="95"/>
    </location>
</feature>
<feature type="compositionally biased region" description="Basic and acidic residues" evidence="1">
    <location>
        <begin position="437"/>
        <end position="450"/>
    </location>
</feature>
<keyword evidence="3" id="KW-1185">Reference proteome</keyword>
<evidence type="ECO:0000256" key="1">
    <source>
        <dbReference type="SAM" id="MobiDB-lite"/>
    </source>
</evidence>
<feature type="compositionally biased region" description="Basic and acidic residues" evidence="1">
    <location>
        <begin position="526"/>
        <end position="535"/>
    </location>
</feature>
<sequence>MDVEKRGNGGDSNVRRMKKNGGDLGVLESRSKFEYEEKVIRSKEGGMRRKGGGRRKQERGVLLRRENVRMTAKEEERDAELRESLSERVRKEERENLLRENQRERARAEEKEDLFTREDNRRRVRKDGSSCSSYYSLSSGEFEIDNDVQGEQEEFEGELSGGCTRDSRGNGGLVSDEVREGFHSHGNYAKEQGVFLRKENAQVGFSGASSAVENDWRKKSEKRLTDVSIDKTKSSKELAQKQSRYEEVQGSGYGKTVGSHSRFDNKNKQSTLAVSFDTGTRERHRQTYESEARIKSKQFIEMSESRAADIKTSSTSHKLSCSRDESYAKSISSIRKQTDHHIAACLSSREDEYRRNSSKLAETSNIQEMDIRGTSTAARQSEIRIKNQEDYSNTNLTSVTNREEQLHQAGQARRLLDSRGKYHQVTQNVDSESTSVSKRESEIRMRKQEMDSSSIYKSNLEFRDHSEMTMKKNTGISVKDVGNKRTGVVTNPSSQLVARGSSVSRSATEGTSDNRLHGGFTASHQHSLDKSQISDHQRLYEGRTVEVYEEPLTFCIP</sequence>
<name>A0ABD2Y6V8_9GENT</name>
<dbReference type="EMBL" id="JBJUIK010000015">
    <property type="protein sequence ID" value="KAL3501617.1"/>
    <property type="molecule type" value="Genomic_DNA"/>
</dbReference>
<protein>
    <submittedName>
        <fullName evidence="2">Uncharacterized protein</fullName>
    </submittedName>
</protein>
<feature type="region of interest" description="Disordered" evidence="1">
    <location>
        <begin position="151"/>
        <end position="176"/>
    </location>
</feature>
<dbReference type="AlphaFoldDB" id="A0ABD2Y6V8"/>
<feature type="compositionally biased region" description="Basic and acidic residues" evidence="1">
    <location>
        <begin position="214"/>
        <end position="247"/>
    </location>
</feature>
<comment type="caution">
    <text evidence="2">The sequence shown here is derived from an EMBL/GenBank/DDBJ whole genome shotgun (WGS) entry which is preliminary data.</text>
</comment>
<evidence type="ECO:0000313" key="2">
    <source>
        <dbReference type="EMBL" id="KAL3501617.1"/>
    </source>
</evidence>
<reference evidence="2 3" key="1">
    <citation type="submission" date="2024-11" db="EMBL/GenBank/DDBJ databases">
        <title>A near-complete genome assembly of Cinchona calisaya.</title>
        <authorList>
            <person name="Lian D.C."/>
            <person name="Zhao X.W."/>
            <person name="Wei L."/>
        </authorList>
    </citation>
    <scope>NUCLEOTIDE SEQUENCE [LARGE SCALE GENOMIC DNA]</scope>
    <source>
        <tissue evidence="2">Nenye</tissue>
    </source>
</reference>